<reference evidence="1" key="2">
    <citation type="submission" date="2018-08" db="UniProtKB">
        <authorList>
            <consortium name="EnsemblPlants"/>
        </authorList>
    </citation>
    <scope>IDENTIFICATION</scope>
    <source>
        <strain evidence="1">Yugu1</strain>
    </source>
</reference>
<reference evidence="2" key="1">
    <citation type="journal article" date="2012" name="Nat. Biotechnol.">
        <title>Reference genome sequence of the model plant Setaria.</title>
        <authorList>
            <person name="Bennetzen J.L."/>
            <person name="Schmutz J."/>
            <person name="Wang H."/>
            <person name="Percifield R."/>
            <person name="Hawkins J."/>
            <person name="Pontaroli A.C."/>
            <person name="Estep M."/>
            <person name="Feng L."/>
            <person name="Vaughn J.N."/>
            <person name="Grimwood J."/>
            <person name="Jenkins J."/>
            <person name="Barry K."/>
            <person name="Lindquist E."/>
            <person name="Hellsten U."/>
            <person name="Deshpande S."/>
            <person name="Wang X."/>
            <person name="Wu X."/>
            <person name="Mitros T."/>
            <person name="Triplett J."/>
            <person name="Yang X."/>
            <person name="Ye C.Y."/>
            <person name="Mauro-Herrera M."/>
            <person name="Wang L."/>
            <person name="Li P."/>
            <person name="Sharma M."/>
            <person name="Sharma R."/>
            <person name="Ronald P.C."/>
            <person name="Panaud O."/>
            <person name="Kellogg E.A."/>
            <person name="Brutnell T.P."/>
            <person name="Doust A.N."/>
            <person name="Tuskan G.A."/>
            <person name="Rokhsar D."/>
            <person name="Devos K.M."/>
        </authorList>
    </citation>
    <scope>NUCLEOTIDE SEQUENCE [LARGE SCALE GENOMIC DNA]</scope>
    <source>
        <strain evidence="2">cv. Yugu1</strain>
    </source>
</reference>
<accession>K3YZ54</accession>
<dbReference type="PANTHER" id="PTHR33063:SF16">
    <property type="entry name" value="OS02G0241300 PROTEIN"/>
    <property type="match status" value="1"/>
</dbReference>
<evidence type="ECO:0000313" key="1">
    <source>
        <dbReference type="EnsemblPlants" id="KQL29716"/>
    </source>
</evidence>
<sequence>SQFTINKDVVPVKDAFSDLLKKGQRQMRYKLKKQYFNGIPANAVRTTSPLSTMTDMRWKQLMDMWSNPNHKYHQMIGSWSYVAQCYVMKQTKFKDAPPTVIDIFKDTHYSSKSGFNEQAKDAIAQMEVYVAQPTEEGQDPKTLVQAIAHVMPKSTFLRSVGMQSAAIKRNAKAAAMNDRVNELESELQVEKMGSTGLRS</sequence>
<dbReference type="OMA" id="ECHTSSR"/>
<organism evidence="1 2">
    <name type="scientific">Setaria italica</name>
    <name type="common">Foxtail millet</name>
    <name type="synonym">Panicum italicum</name>
    <dbReference type="NCBI Taxonomy" id="4555"/>
    <lineage>
        <taxon>Eukaryota</taxon>
        <taxon>Viridiplantae</taxon>
        <taxon>Streptophyta</taxon>
        <taxon>Embryophyta</taxon>
        <taxon>Tracheophyta</taxon>
        <taxon>Spermatophyta</taxon>
        <taxon>Magnoliopsida</taxon>
        <taxon>Liliopsida</taxon>
        <taxon>Poales</taxon>
        <taxon>Poaceae</taxon>
        <taxon>PACMAD clade</taxon>
        <taxon>Panicoideae</taxon>
        <taxon>Panicodae</taxon>
        <taxon>Paniceae</taxon>
        <taxon>Cenchrinae</taxon>
        <taxon>Setaria</taxon>
    </lineage>
</organism>
<dbReference type="HOGENOM" id="CLU_026612_3_1_1"/>
<keyword evidence="2" id="KW-1185">Reference proteome</keyword>
<dbReference type="AlphaFoldDB" id="K3YZ54"/>
<evidence type="ECO:0000313" key="2">
    <source>
        <dbReference type="Proteomes" id="UP000004995"/>
    </source>
</evidence>
<dbReference type="InParanoid" id="K3YZ54"/>
<name>K3YZ54_SETIT</name>
<dbReference type="PANTHER" id="PTHR33063">
    <property type="entry name" value="OS02G0583500 PROTEIN"/>
    <property type="match status" value="1"/>
</dbReference>
<protein>
    <submittedName>
        <fullName evidence="1">Uncharacterized protein</fullName>
    </submittedName>
</protein>
<dbReference type="Proteomes" id="UP000004995">
    <property type="component" value="Unassembled WGS sequence"/>
</dbReference>
<dbReference type="EnsemblPlants" id="KQL29716">
    <property type="protein sequence ID" value="KQL29716"/>
    <property type="gene ID" value="SETIT_019562mg"/>
</dbReference>
<dbReference type="eggNOG" id="ENOG502SWS7">
    <property type="taxonomic scope" value="Eukaryota"/>
</dbReference>
<dbReference type="EMBL" id="AGNK02000333">
    <property type="status" value="NOT_ANNOTATED_CDS"/>
    <property type="molecule type" value="Genomic_DNA"/>
</dbReference>
<dbReference type="Gramene" id="KQL29716">
    <property type="protein sequence ID" value="KQL29716"/>
    <property type="gene ID" value="SETIT_019562mg"/>
</dbReference>
<proteinExistence type="predicted"/>